<keyword evidence="2" id="KW-1185">Reference proteome</keyword>
<protein>
    <submittedName>
        <fullName evidence="1">Uncharacterized protein</fullName>
    </submittedName>
</protein>
<organism evidence="1 2">
    <name type="scientific">Hypoxylon rubiginosum</name>
    <dbReference type="NCBI Taxonomy" id="110542"/>
    <lineage>
        <taxon>Eukaryota</taxon>
        <taxon>Fungi</taxon>
        <taxon>Dikarya</taxon>
        <taxon>Ascomycota</taxon>
        <taxon>Pezizomycotina</taxon>
        <taxon>Sordariomycetes</taxon>
        <taxon>Xylariomycetidae</taxon>
        <taxon>Xylariales</taxon>
        <taxon>Hypoxylaceae</taxon>
        <taxon>Hypoxylon</taxon>
    </lineage>
</organism>
<dbReference type="Proteomes" id="UP001497680">
    <property type="component" value="Unassembled WGS sequence"/>
</dbReference>
<gene>
    <name evidence="1" type="ORF">F4821DRAFT_236490</name>
</gene>
<name>A0ACC0D430_9PEZI</name>
<evidence type="ECO:0000313" key="1">
    <source>
        <dbReference type="EMBL" id="KAI6087442.1"/>
    </source>
</evidence>
<accession>A0ACC0D430</accession>
<dbReference type="EMBL" id="MU394308">
    <property type="protein sequence ID" value="KAI6087442.1"/>
    <property type="molecule type" value="Genomic_DNA"/>
</dbReference>
<comment type="caution">
    <text evidence="1">The sequence shown here is derived from an EMBL/GenBank/DDBJ whole genome shotgun (WGS) entry which is preliminary data.</text>
</comment>
<proteinExistence type="predicted"/>
<evidence type="ECO:0000313" key="2">
    <source>
        <dbReference type="Proteomes" id="UP001497680"/>
    </source>
</evidence>
<sequence>MSASASLPPAEAEAPDITCIAPDPFEPIPLIADILRTGYCIPGSVFLVEGVDTLHTSRSKRWRVVRLMLGDGELCVQALLSTEMHRFVDRGEVAFGSYIKLERFRLGWKDVPPVEGGRSPAAKGKEKEHGSQDAENQMVYLVVEDLVLVGWNNTLVDGPDVRNAQPGMQVYDNEPEAEEEEEEVVTPTARAMSPKAAGAQSFDSGVGLLHEAADADDDFEAIPNAAERAIATRSRNNEVRGSSDLPWSILDSGKPLKLTKLRSIPNLPYKQNWSVNTLAVISAISDLEPSGLPPYSQRQARLADPSTDKHVLLTVFLDPEQFAPAVGSVVLLIGVKNHRFDGGSLKKYVSDQPKSGYNWWYENPTQFQWCDVEGLRRWWEESQLHSQH</sequence>
<reference evidence="1 2" key="1">
    <citation type="journal article" date="2022" name="New Phytol.">
        <title>Ecological generalism drives hyperdiversity of secondary metabolite gene clusters in xylarialean endophytes.</title>
        <authorList>
            <person name="Franco M.E.E."/>
            <person name="Wisecaver J.H."/>
            <person name="Arnold A.E."/>
            <person name="Ju Y.M."/>
            <person name="Slot J.C."/>
            <person name="Ahrendt S."/>
            <person name="Moore L.P."/>
            <person name="Eastman K.E."/>
            <person name="Scott K."/>
            <person name="Konkel Z."/>
            <person name="Mondo S.J."/>
            <person name="Kuo A."/>
            <person name="Hayes R.D."/>
            <person name="Haridas S."/>
            <person name="Andreopoulos B."/>
            <person name="Riley R."/>
            <person name="LaButti K."/>
            <person name="Pangilinan J."/>
            <person name="Lipzen A."/>
            <person name="Amirebrahimi M."/>
            <person name="Yan J."/>
            <person name="Adam C."/>
            <person name="Keymanesh K."/>
            <person name="Ng V."/>
            <person name="Louie K."/>
            <person name="Northen T."/>
            <person name="Drula E."/>
            <person name="Henrissat B."/>
            <person name="Hsieh H.M."/>
            <person name="Youens-Clark K."/>
            <person name="Lutzoni F."/>
            <person name="Miadlikowska J."/>
            <person name="Eastwood D.C."/>
            <person name="Hamelin R.C."/>
            <person name="Grigoriev I.V."/>
            <person name="U'Ren J.M."/>
        </authorList>
    </citation>
    <scope>NUCLEOTIDE SEQUENCE [LARGE SCALE GENOMIC DNA]</scope>
    <source>
        <strain evidence="1 2">ER1909</strain>
    </source>
</reference>